<dbReference type="InterPro" id="IPR016071">
    <property type="entry name" value="Staphylococal_nuclease_OB-fold"/>
</dbReference>
<sequence>MKKFFKENRIFLGIVVGAVIVGVAVYFGLKSGTRKNGSASVPDGGTQCLAPSEVLATKVIDGDTIIVEGGYNVRLLGIDADESGYPCYNEAKNRLEELVLNKRIRLEKDITDVDQYKRCLRYIFLEEQNIGLELVKEGLAIARFYEPDVKYKEEITLAEKEAIDKKVGCKWSGFVKDSGDEKTEFSWDKLTPELTGLKVIGACQAGNYYGKEAIVEGKIVDAYRSKTNTVFLNFEKAYPNHCFTSVIFSSDQYKFVQKPEDYYLNKNVRIKGEIKEYQGKPEIILDNPSQIEIGK</sequence>
<protein>
    <recommendedName>
        <fullName evidence="5">TNase-like domain-containing protein</fullName>
    </recommendedName>
</protein>
<evidence type="ECO:0000256" key="4">
    <source>
        <dbReference type="SAM" id="Phobius"/>
    </source>
</evidence>
<evidence type="ECO:0000256" key="3">
    <source>
        <dbReference type="ARBA" id="ARBA00022801"/>
    </source>
</evidence>
<dbReference type="PANTHER" id="PTHR12302:SF3">
    <property type="entry name" value="SERINE_THREONINE-PROTEIN KINASE 31"/>
    <property type="match status" value="1"/>
</dbReference>
<organism evidence="6 7">
    <name type="scientific">Candidatus Staskawiczbacteria bacterium CG10_big_fil_rev_8_21_14_0_10_38_10</name>
    <dbReference type="NCBI Taxonomy" id="1974891"/>
    <lineage>
        <taxon>Bacteria</taxon>
        <taxon>Candidatus Staskawicziibacteriota</taxon>
    </lineage>
</organism>
<proteinExistence type="predicted"/>
<keyword evidence="4" id="KW-0472">Membrane</keyword>
<evidence type="ECO:0000313" key="6">
    <source>
        <dbReference type="EMBL" id="PJE69566.1"/>
    </source>
</evidence>
<dbReference type="PANTHER" id="PTHR12302">
    <property type="entry name" value="EBNA2 BINDING PROTEIN P100"/>
    <property type="match status" value="1"/>
</dbReference>
<evidence type="ECO:0000256" key="1">
    <source>
        <dbReference type="ARBA" id="ARBA00022722"/>
    </source>
</evidence>
<evidence type="ECO:0000256" key="2">
    <source>
        <dbReference type="ARBA" id="ARBA00022759"/>
    </source>
</evidence>
<gene>
    <name evidence="6" type="ORF">COU98_01385</name>
</gene>
<dbReference type="AlphaFoldDB" id="A0A2H9T1F0"/>
<dbReference type="GO" id="GO:0016787">
    <property type="term" value="F:hydrolase activity"/>
    <property type="evidence" value="ECO:0007669"/>
    <property type="project" value="UniProtKB-KW"/>
</dbReference>
<reference evidence="7" key="1">
    <citation type="submission" date="2017-09" db="EMBL/GenBank/DDBJ databases">
        <title>Depth-based differentiation of microbial function through sediment-hosted aquifers and enrichment of novel symbionts in the deep terrestrial subsurface.</title>
        <authorList>
            <person name="Probst A.J."/>
            <person name="Ladd B."/>
            <person name="Jarett J.K."/>
            <person name="Geller-Mcgrath D.E."/>
            <person name="Sieber C.M.K."/>
            <person name="Emerson J.B."/>
            <person name="Anantharaman K."/>
            <person name="Thomas B.C."/>
            <person name="Malmstrom R."/>
            <person name="Stieglmeier M."/>
            <person name="Klingl A."/>
            <person name="Woyke T."/>
            <person name="Ryan C.M."/>
            <person name="Banfield J.F."/>
        </authorList>
    </citation>
    <scope>NUCLEOTIDE SEQUENCE [LARGE SCALE GENOMIC DNA]</scope>
</reference>
<dbReference type="EMBL" id="PFEN01000022">
    <property type="protein sequence ID" value="PJE69566.1"/>
    <property type="molecule type" value="Genomic_DNA"/>
</dbReference>
<feature type="domain" description="TNase-like" evidence="5">
    <location>
        <begin position="50"/>
        <end position="168"/>
    </location>
</feature>
<name>A0A2H9T1F0_9BACT</name>
<keyword evidence="2" id="KW-0255">Endonuclease</keyword>
<evidence type="ECO:0000313" key="7">
    <source>
        <dbReference type="Proteomes" id="UP000236946"/>
    </source>
</evidence>
<dbReference type="SMART" id="SM00318">
    <property type="entry name" value="SNc"/>
    <property type="match status" value="1"/>
</dbReference>
<keyword evidence="4" id="KW-1133">Transmembrane helix</keyword>
<comment type="caution">
    <text evidence="6">The sequence shown here is derived from an EMBL/GenBank/DDBJ whole genome shotgun (WGS) entry which is preliminary data.</text>
</comment>
<keyword evidence="3" id="KW-0378">Hydrolase</keyword>
<dbReference type="GO" id="GO:0004519">
    <property type="term" value="F:endonuclease activity"/>
    <property type="evidence" value="ECO:0007669"/>
    <property type="project" value="UniProtKB-KW"/>
</dbReference>
<accession>A0A2H9T1F0</accession>
<keyword evidence="1" id="KW-0540">Nuclease</keyword>
<evidence type="ECO:0000259" key="5">
    <source>
        <dbReference type="PROSITE" id="PS50830"/>
    </source>
</evidence>
<feature type="transmembrane region" description="Helical" evidence="4">
    <location>
        <begin position="10"/>
        <end position="29"/>
    </location>
</feature>
<keyword evidence="4" id="KW-0812">Transmembrane</keyword>
<dbReference type="Proteomes" id="UP000236946">
    <property type="component" value="Unassembled WGS sequence"/>
</dbReference>
<dbReference type="Gene3D" id="2.40.50.90">
    <property type="match status" value="1"/>
</dbReference>
<dbReference type="Pfam" id="PF00565">
    <property type="entry name" value="SNase"/>
    <property type="match status" value="1"/>
</dbReference>
<dbReference type="PROSITE" id="PS50830">
    <property type="entry name" value="TNASE_3"/>
    <property type="match status" value="1"/>
</dbReference>
<dbReference type="SUPFAM" id="SSF50199">
    <property type="entry name" value="Staphylococcal nuclease"/>
    <property type="match status" value="1"/>
</dbReference>
<dbReference type="InterPro" id="IPR035437">
    <property type="entry name" value="SNase_OB-fold_sf"/>
</dbReference>